<evidence type="ECO:0000256" key="4">
    <source>
        <dbReference type="ARBA" id="ARBA00023125"/>
    </source>
</evidence>
<keyword evidence="5 8" id="KW-0371">Homeobox</keyword>
<reference evidence="13 14" key="1">
    <citation type="submission" date="2023-10" db="EMBL/GenBank/DDBJ databases">
        <title>Chromosome-scale genome assembly provides insights into flower coloration mechanisms of Canna indica.</title>
        <authorList>
            <person name="Li C."/>
        </authorList>
    </citation>
    <scope>NUCLEOTIDE SEQUENCE [LARGE SCALE GENOMIC DNA]</scope>
    <source>
        <tissue evidence="13">Flower</tissue>
    </source>
</reference>
<dbReference type="GO" id="GO:0005634">
    <property type="term" value="C:nucleus"/>
    <property type="evidence" value="ECO:0007669"/>
    <property type="project" value="UniProtKB-SubCell"/>
</dbReference>
<feature type="domain" description="Homeobox" evidence="12">
    <location>
        <begin position="132"/>
        <end position="162"/>
    </location>
</feature>
<feature type="DNA-binding region" description="Homeobox" evidence="8">
    <location>
        <begin position="134"/>
        <end position="163"/>
    </location>
</feature>
<evidence type="ECO:0000256" key="8">
    <source>
        <dbReference type="PROSITE-ProRule" id="PRU00108"/>
    </source>
</evidence>
<dbReference type="InterPro" id="IPR017970">
    <property type="entry name" value="Homeobox_CS"/>
</dbReference>
<feature type="compositionally biased region" description="Low complexity" evidence="11">
    <location>
        <begin position="110"/>
        <end position="127"/>
    </location>
</feature>
<comment type="subcellular location">
    <subcellularLocation>
        <location evidence="1 8 9">Nucleus</location>
    </subcellularLocation>
</comment>
<dbReference type="PANTHER" id="PTHR45714">
    <property type="entry name" value="HOMEOBOX-LEUCINE ZIPPER PROTEIN HAT14"/>
    <property type="match status" value="1"/>
</dbReference>
<dbReference type="PROSITE" id="PS50071">
    <property type="entry name" value="HOMEOBOX_2"/>
    <property type="match status" value="1"/>
</dbReference>
<evidence type="ECO:0000256" key="1">
    <source>
        <dbReference type="ARBA" id="ARBA00004123"/>
    </source>
</evidence>
<feature type="coiled-coil region" evidence="10">
    <location>
        <begin position="161"/>
        <end position="195"/>
    </location>
</feature>
<dbReference type="GO" id="GO:0000981">
    <property type="term" value="F:DNA-binding transcription factor activity, RNA polymerase II-specific"/>
    <property type="evidence" value="ECO:0007669"/>
    <property type="project" value="InterPro"/>
</dbReference>
<proteinExistence type="inferred from homology"/>
<dbReference type="InterPro" id="IPR001356">
    <property type="entry name" value="HD"/>
</dbReference>
<comment type="similarity">
    <text evidence="2">Belongs to the HD-ZIP homeobox family. Class II subfamily.</text>
</comment>
<dbReference type="InterPro" id="IPR003106">
    <property type="entry name" value="Leu_zip_homeo"/>
</dbReference>
<dbReference type="AlphaFoldDB" id="A0AAQ3KCX9"/>
<keyword evidence="6" id="KW-0804">Transcription</keyword>
<dbReference type="Pfam" id="PF00046">
    <property type="entry name" value="Homeodomain"/>
    <property type="match status" value="1"/>
</dbReference>
<dbReference type="Gene3D" id="1.10.10.60">
    <property type="entry name" value="Homeodomain-like"/>
    <property type="match status" value="1"/>
</dbReference>
<feature type="region of interest" description="Disordered" evidence="11">
    <location>
        <begin position="17"/>
        <end position="80"/>
    </location>
</feature>
<keyword evidence="4 8" id="KW-0238">DNA-binding</keyword>
<keyword evidence="14" id="KW-1185">Reference proteome</keyword>
<dbReference type="SMART" id="SM00389">
    <property type="entry name" value="HOX"/>
    <property type="match status" value="1"/>
</dbReference>
<keyword evidence="7 8" id="KW-0539">Nucleus</keyword>
<dbReference type="PANTHER" id="PTHR45714:SF16">
    <property type="entry name" value="HOMEOBOX-LEUCINE ZIPPER PROTEIN HAT2"/>
    <property type="match status" value="1"/>
</dbReference>
<gene>
    <name evidence="13" type="ORF">Cni_G14967</name>
</gene>
<evidence type="ECO:0000256" key="9">
    <source>
        <dbReference type="RuleBase" id="RU000682"/>
    </source>
</evidence>
<evidence type="ECO:0000256" key="2">
    <source>
        <dbReference type="ARBA" id="ARBA00006074"/>
    </source>
</evidence>
<dbReference type="InterPro" id="IPR009057">
    <property type="entry name" value="Homeodomain-like_sf"/>
</dbReference>
<dbReference type="PROSITE" id="PS00027">
    <property type="entry name" value="HOMEOBOX_1"/>
    <property type="match status" value="1"/>
</dbReference>
<feature type="compositionally biased region" description="Low complexity" evidence="11">
    <location>
        <begin position="25"/>
        <end position="37"/>
    </location>
</feature>
<name>A0AAQ3KCX9_9LILI</name>
<protein>
    <submittedName>
        <fullName evidence="13">Homeobox-leucine zipper protein HAT4</fullName>
    </submittedName>
</protein>
<evidence type="ECO:0000256" key="3">
    <source>
        <dbReference type="ARBA" id="ARBA00023015"/>
    </source>
</evidence>
<evidence type="ECO:0000256" key="7">
    <source>
        <dbReference type="ARBA" id="ARBA00023242"/>
    </source>
</evidence>
<evidence type="ECO:0000256" key="6">
    <source>
        <dbReference type="ARBA" id="ARBA00023163"/>
    </source>
</evidence>
<keyword evidence="10" id="KW-0175">Coiled coil</keyword>
<keyword evidence="3" id="KW-0805">Transcription regulation</keyword>
<evidence type="ECO:0000259" key="12">
    <source>
        <dbReference type="PROSITE" id="PS50071"/>
    </source>
</evidence>
<dbReference type="CDD" id="cd00086">
    <property type="entry name" value="homeodomain"/>
    <property type="match status" value="1"/>
</dbReference>
<evidence type="ECO:0000256" key="10">
    <source>
        <dbReference type="SAM" id="Coils"/>
    </source>
</evidence>
<dbReference type="Pfam" id="PF02183">
    <property type="entry name" value="HALZ"/>
    <property type="match status" value="1"/>
</dbReference>
<dbReference type="EMBL" id="CP136893">
    <property type="protein sequence ID" value="WOL06235.1"/>
    <property type="molecule type" value="Genomic_DNA"/>
</dbReference>
<evidence type="ECO:0000313" key="14">
    <source>
        <dbReference type="Proteomes" id="UP001327560"/>
    </source>
</evidence>
<feature type="region of interest" description="Disordered" evidence="11">
    <location>
        <begin position="92"/>
        <end position="127"/>
    </location>
</feature>
<evidence type="ECO:0000313" key="13">
    <source>
        <dbReference type="EMBL" id="WOL06235.1"/>
    </source>
</evidence>
<dbReference type="GO" id="GO:0043565">
    <property type="term" value="F:sequence-specific DNA binding"/>
    <property type="evidence" value="ECO:0007669"/>
    <property type="project" value="InterPro"/>
</dbReference>
<feature type="compositionally biased region" description="Polar residues" evidence="11">
    <location>
        <begin position="94"/>
        <end position="108"/>
    </location>
</feature>
<dbReference type="SMART" id="SM00340">
    <property type="entry name" value="HALZ"/>
    <property type="match status" value="1"/>
</dbReference>
<dbReference type="SUPFAM" id="SSF46689">
    <property type="entry name" value="Homeodomain-like"/>
    <property type="match status" value="1"/>
</dbReference>
<accession>A0AAQ3KCX9</accession>
<evidence type="ECO:0000256" key="11">
    <source>
        <dbReference type="SAM" id="MobiDB-lite"/>
    </source>
</evidence>
<organism evidence="13 14">
    <name type="scientific">Canna indica</name>
    <name type="common">Indian-shot</name>
    <dbReference type="NCBI Taxonomy" id="4628"/>
    <lineage>
        <taxon>Eukaryota</taxon>
        <taxon>Viridiplantae</taxon>
        <taxon>Streptophyta</taxon>
        <taxon>Embryophyta</taxon>
        <taxon>Tracheophyta</taxon>
        <taxon>Spermatophyta</taxon>
        <taxon>Magnoliopsida</taxon>
        <taxon>Liliopsida</taxon>
        <taxon>Zingiberales</taxon>
        <taxon>Cannaceae</taxon>
        <taxon>Canna</taxon>
    </lineage>
</organism>
<evidence type="ECO:0000256" key="5">
    <source>
        <dbReference type="ARBA" id="ARBA00023155"/>
    </source>
</evidence>
<dbReference type="InterPro" id="IPR050762">
    <property type="entry name" value="HD-ZIP_Homeobox_LZ_Class_II"/>
</dbReference>
<sequence length="239" mass="26316">MLMGKEEDLTLTLSLSSSFGHRGYSRQSSFMPSSSSSWLQKPQPSHEVQPRLPAPARDDGVGEGAEYASSASPSSALYDVGGAPSDRWRISAASPATRTMPGSGTRSFASPRTSPPSSKKPSRRTLPSTLYKQKLALAKQLSLRPRQVEVWFQNRRARTKLKKAEVDCELLKSCCERLMEENRRLQKEVYELRALKPPSSQLLHDAAETTPPSTLAVCPSCDRRLVFKSSSSSSPPPEH</sequence>
<dbReference type="Proteomes" id="UP001327560">
    <property type="component" value="Chromosome 4"/>
</dbReference>